<organism evidence="1 2">
    <name type="scientific">Aureobasidium pullulans</name>
    <name type="common">Black yeast</name>
    <name type="synonym">Pullularia pullulans</name>
    <dbReference type="NCBI Taxonomy" id="5580"/>
    <lineage>
        <taxon>Eukaryota</taxon>
        <taxon>Fungi</taxon>
        <taxon>Dikarya</taxon>
        <taxon>Ascomycota</taxon>
        <taxon>Pezizomycotina</taxon>
        <taxon>Dothideomycetes</taxon>
        <taxon>Dothideomycetidae</taxon>
        <taxon>Dothideales</taxon>
        <taxon>Saccotheciaceae</taxon>
        <taxon>Aureobasidium</taxon>
    </lineage>
</organism>
<protein>
    <submittedName>
        <fullName evidence="1">Uncharacterized protein</fullName>
    </submittedName>
</protein>
<evidence type="ECO:0000313" key="1">
    <source>
        <dbReference type="EMBL" id="THV65096.1"/>
    </source>
</evidence>
<sequence length="187" mass="21315">MTTYLLFCTADVSPNTITKLLEQPGTNCFVLAKDPSQASFDHWRTNPPIHAFQNGFIGWDAARIQRYLEGELPENALNPKTNITKEQFAMLDKKSEETKTVVIYQLLEKSLTEEPSSDPDEDSGDDEGEEEAWWHWNVRFQDVNELVETLETMDSLRVFCDESFVGQDGVFDVKRAKKAFVDGEKLG</sequence>
<comment type="caution">
    <text evidence="1">The sequence shown here is derived from an EMBL/GenBank/DDBJ whole genome shotgun (WGS) entry which is preliminary data.</text>
</comment>
<accession>A0A4S8S4N2</accession>
<evidence type="ECO:0000313" key="2">
    <source>
        <dbReference type="Proteomes" id="UP000304951"/>
    </source>
</evidence>
<proteinExistence type="predicted"/>
<gene>
    <name evidence="1" type="ORF">D6D28_09361</name>
</gene>
<reference evidence="1 2" key="1">
    <citation type="submission" date="2018-10" db="EMBL/GenBank/DDBJ databases">
        <title>Fifty Aureobasidium pullulans genomes reveal a recombining polyextremotolerant generalist.</title>
        <authorList>
            <person name="Gostincar C."/>
            <person name="Turk M."/>
            <person name="Zajc J."/>
            <person name="Gunde-Cimerman N."/>
        </authorList>
    </citation>
    <scope>NUCLEOTIDE SEQUENCE [LARGE SCALE GENOMIC DNA]</scope>
    <source>
        <strain evidence="1 2">EXF-11900</strain>
    </source>
</reference>
<dbReference type="EMBL" id="QZAF01000712">
    <property type="protein sequence ID" value="THV65096.1"/>
    <property type="molecule type" value="Genomic_DNA"/>
</dbReference>
<dbReference type="AlphaFoldDB" id="A0A4S8S4N2"/>
<dbReference type="Proteomes" id="UP000304951">
    <property type="component" value="Unassembled WGS sequence"/>
</dbReference>
<name>A0A4S8S4N2_AURPU</name>